<keyword evidence="2" id="KW-1185">Reference proteome</keyword>
<keyword evidence="1" id="KW-0732">Signal</keyword>
<dbReference type="RefSeq" id="XP_025059025.1">
    <property type="nucleotide sequence ID" value="XM_025203240.1"/>
</dbReference>
<gene>
    <name evidence="3 4" type="primary">LOC102371737</name>
</gene>
<protein>
    <submittedName>
        <fullName evidence="3 4">Uncharacterized protein LOC102371737 isoform X1</fullName>
    </submittedName>
</protein>
<evidence type="ECO:0000313" key="4">
    <source>
        <dbReference type="RefSeq" id="XP_025059025.1"/>
    </source>
</evidence>
<dbReference type="Proteomes" id="UP000189705">
    <property type="component" value="Unplaced"/>
</dbReference>
<dbReference type="RefSeq" id="XP_014375054.1">
    <property type="nucleotide sequence ID" value="XM_014519568.2"/>
</dbReference>
<dbReference type="eggNOG" id="ENOG502S5MZ">
    <property type="taxonomic scope" value="Eukaryota"/>
</dbReference>
<dbReference type="Gene3D" id="3.40.630.40">
    <property type="entry name" value="Zn-dependent exopeptidases"/>
    <property type="match status" value="1"/>
</dbReference>
<feature type="signal peptide" evidence="1">
    <location>
        <begin position="1"/>
        <end position="21"/>
    </location>
</feature>
<proteinExistence type="predicted"/>
<evidence type="ECO:0000256" key="1">
    <source>
        <dbReference type="SAM" id="SignalP"/>
    </source>
</evidence>
<evidence type="ECO:0000313" key="3">
    <source>
        <dbReference type="RefSeq" id="XP_014375054.1"/>
    </source>
</evidence>
<feature type="chain" id="PRO_5010815784" evidence="1">
    <location>
        <begin position="22"/>
        <end position="313"/>
    </location>
</feature>
<organism evidence="2 3">
    <name type="scientific">Alligator sinensis</name>
    <name type="common">Chinese alligator</name>
    <dbReference type="NCBI Taxonomy" id="38654"/>
    <lineage>
        <taxon>Eukaryota</taxon>
        <taxon>Metazoa</taxon>
        <taxon>Chordata</taxon>
        <taxon>Craniata</taxon>
        <taxon>Vertebrata</taxon>
        <taxon>Euteleostomi</taxon>
        <taxon>Archelosauria</taxon>
        <taxon>Archosauria</taxon>
        <taxon>Crocodylia</taxon>
        <taxon>Alligatoridae</taxon>
        <taxon>Alligatorinae</taxon>
        <taxon>Alligator</taxon>
    </lineage>
</organism>
<reference evidence="3 4" key="1">
    <citation type="submission" date="2025-04" db="UniProtKB">
        <authorList>
            <consortium name="RefSeq"/>
        </authorList>
    </citation>
    <scope>IDENTIFICATION</scope>
</reference>
<accession>A0A1U8DBF5</accession>
<dbReference type="AlphaFoldDB" id="A0A1U8DBF5"/>
<name>A0A1U8DBF5_ALLSI</name>
<dbReference type="GeneID" id="102371737"/>
<evidence type="ECO:0000313" key="2">
    <source>
        <dbReference type="Proteomes" id="UP000189705"/>
    </source>
</evidence>
<dbReference type="KEGG" id="asn:102371737"/>
<sequence>MWLFFICILYFLLKPIGTIYGHNSYTEYQLGNMNIIISVPHGGAMEPEDIPDRDAGCWNANSSSCIFSHDCPPGTVQDFQKCKVATNQDRHVIEVGQTLAKEIRKITKGFFPHVVINHLQRFKMDANREKEEATFGIPQAEEAWEDYMGFMRSAKLHMTEGLIVDIHGQAHPEQWIELGYTISKASLNSGIFSASGSSIQYLANQLGNVTFESLLRGHRSLGKFIEDQNKMYICVPSPTNPSPKNGNYYSGGYITKTFGSQYSGTVDAIQIELPQWVRDIKEIPNFSKALAKAIMNFWQTNYCIHSGHQLLGC</sequence>